<proteinExistence type="predicted"/>
<dbReference type="EMBL" id="MTKP01000146">
    <property type="protein sequence ID" value="RWX48472.1"/>
    <property type="molecule type" value="Genomic_DNA"/>
</dbReference>
<evidence type="ECO:0000313" key="2">
    <source>
        <dbReference type="Proteomes" id="UP000288086"/>
    </source>
</evidence>
<sequence>MNDTCPNDMFSAFMASHLQDFFNHFGVNFCIDGPQLEYFVYQKITGLDISCSLTVNFDKTAEQINVMTFYPGLLLHPRTRYFSAVCFFMVLNHFANFHHIKCDCKIFLKTKRDVFDNFYSLLKDFDFLILLTGKDEQVEIESCFFPLGIDTSMFSERALLL</sequence>
<gene>
    <name evidence="1" type="ORF">VT98_11463</name>
</gene>
<keyword evidence="2" id="KW-1185">Reference proteome</keyword>
<comment type="caution">
    <text evidence="1">The sequence shown here is derived from an EMBL/GenBank/DDBJ whole genome shotgun (WGS) entry which is preliminary data.</text>
</comment>
<organism evidence="1 2">
    <name type="scientific">Candidatus Electrothrix communis</name>
    <dbReference type="NCBI Taxonomy" id="1859133"/>
    <lineage>
        <taxon>Bacteria</taxon>
        <taxon>Pseudomonadati</taxon>
        <taxon>Thermodesulfobacteriota</taxon>
        <taxon>Desulfobulbia</taxon>
        <taxon>Desulfobulbales</taxon>
        <taxon>Desulfobulbaceae</taxon>
        <taxon>Candidatus Electrothrix</taxon>
    </lineage>
</organism>
<dbReference type="AlphaFoldDB" id="A0A444J5Y1"/>
<dbReference type="Proteomes" id="UP000288086">
    <property type="component" value="Unassembled WGS sequence"/>
</dbReference>
<evidence type="ECO:0000313" key="1">
    <source>
        <dbReference type="EMBL" id="RWX48472.1"/>
    </source>
</evidence>
<reference evidence="1 2" key="1">
    <citation type="submission" date="2017-01" db="EMBL/GenBank/DDBJ databases">
        <title>The cable genome- insights into the physiology and evolution of filamentous bacteria capable of sulfide oxidation via long distance electron transfer.</title>
        <authorList>
            <person name="Schreiber L."/>
            <person name="Bjerg J.T."/>
            <person name="Boggild A."/>
            <person name="Van De Vossenberg J."/>
            <person name="Meysman F."/>
            <person name="Nielsen L.P."/>
            <person name="Schramm A."/>
            <person name="Kjeldsen K.U."/>
        </authorList>
    </citation>
    <scope>NUCLEOTIDE SEQUENCE [LARGE SCALE GENOMIC DNA]</scope>
    <source>
        <strain evidence="1">A1</strain>
    </source>
</reference>
<name>A0A444J5Y1_9BACT</name>
<accession>A0A444J5Y1</accession>
<protein>
    <submittedName>
        <fullName evidence="1">Uncharacterized protein</fullName>
    </submittedName>
</protein>